<keyword evidence="3" id="KW-1185">Reference proteome</keyword>
<proteinExistence type="predicted"/>
<gene>
    <name evidence="2" type="primary">CLZ2</name>
    <name evidence="2" type="ORF">OEA41_010581</name>
</gene>
<dbReference type="GO" id="GO:0004312">
    <property type="term" value="F:fatty acid synthase activity"/>
    <property type="evidence" value="ECO:0007669"/>
    <property type="project" value="TreeGrafter"/>
</dbReference>
<evidence type="ECO:0000313" key="2">
    <source>
        <dbReference type="EMBL" id="KAK3167454.1"/>
    </source>
</evidence>
<dbReference type="Proteomes" id="UP001276659">
    <property type="component" value="Unassembled WGS sequence"/>
</dbReference>
<organism evidence="2 3">
    <name type="scientific">Lepraria neglecta</name>
    <dbReference type="NCBI Taxonomy" id="209136"/>
    <lineage>
        <taxon>Eukaryota</taxon>
        <taxon>Fungi</taxon>
        <taxon>Dikarya</taxon>
        <taxon>Ascomycota</taxon>
        <taxon>Pezizomycotina</taxon>
        <taxon>Lecanoromycetes</taxon>
        <taxon>OSLEUM clade</taxon>
        <taxon>Lecanoromycetidae</taxon>
        <taxon>Lecanorales</taxon>
        <taxon>Lecanorineae</taxon>
        <taxon>Stereocaulaceae</taxon>
        <taxon>Lepraria</taxon>
    </lineage>
</organism>
<dbReference type="InterPro" id="IPR050091">
    <property type="entry name" value="PKS_NRPS_Biosynth_Enz"/>
</dbReference>
<sequence>MPIAIVGMSCRFPGDATSPEKLWKLCAEAKSAWSEVPSESFNQKAFYHPQAEKLGTSNVAGPHFLSEDVGLFDASFFNFTSEVATVGQIHYPSE</sequence>
<protein>
    <submittedName>
        <fullName evidence="2">Squalestatin tetraketide synthase clz2</fullName>
    </submittedName>
</protein>
<accession>A0AAE0DFF2</accession>
<dbReference type="SUPFAM" id="SSF53901">
    <property type="entry name" value="Thiolase-like"/>
    <property type="match status" value="1"/>
</dbReference>
<feature type="domain" description="Beta-ketoacyl synthase-like N-terminal" evidence="1">
    <location>
        <begin position="2"/>
        <end position="82"/>
    </location>
</feature>
<dbReference type="Gene3D" id="3.40.47.10">
    <property type="match status" value="1"/>
</dbReference>
<dbReference type="Pfam" id="PF00109">
    <property type="entry name" value="ketoacyl-synt"/>
    <property type="match status" value="1"/>
</dbReference>
<evidence type="ECO:0000259" key="1">
    <source>
        <dbReference type="Pfam" id="PF00109"/>
    </source>
</evidence>
<dbReference type="AlphaFoldDB" id="A0AAE0DFF2"/>
<dbReference type="InterPro" id="IPR016039">
    <property type="entry name" value="Thiolase-like"/>
</dbReference>
<dbReference type="EMBL" id="JASNWA010000011">
    <property type="protein sequence ID" value="KAK3167454.1"/>
    <property type="molecule type" value="Genomic_DNA"/>
</dbReference>
<dbReference type="GO" id="GO:0006633">
    <property type="term" value="P:fatty acid biosynthetic process"/>
    <property type="evidence" value="ECO:0007669"/>
    <property type="project" value="TreeGrafter"/>
</dbReference>
<reference evidence="2" key="1">
    <citation type="submission" date="2022-11" db="EMBL/GenBank/DDBJ databases">
        <title>Chromosomal genome sequence assembly and mating type (MAT) locus characterization of the leprose asexual lichenized fungus Lepraria neglecta (Nyl.) Erichsen.</title>
        <authorList>
            <person name="Allen J.L."/>
            <person name="Pfeffer B."/>
        </authorList>
    </citation>
    <scope>NUCLEOTIDE SEQUENCE</scope>
    <source>
        <strain evidence="2">Allen 5258</strain>
    </source>
</reference>
<evidence type="ECO:0000313" key="3">
    <source>
        <dbReference type="Proteomes" id="UP001276659"/>
    </source>
</evidence>
<dbReference type="PANTHER" id="PTHR43775:SF29">
    <property type="entry name" value="ASPERFURANONE POLYKETIDE SYNTHASE AFOG-RELATED"/>
    <property type="match status" value="1"/>
</dbReference>
<comment type="caution">
    <text evidence="2">The sequence shown here is derived from an EMBL/GenBank/DDBJ whole genome shotgun (WGS) entry which is preliminary data.</text>
</comment>
<dbReference type="InterPro" id="IPR014030">
    <property type="entry name" value="Ketoacyl_synth_N"/>
</dbReference>
<dbReference type="GO" id="GO:0044550">
    <property type="term" value="P:secondary metabolite biosynthetic process"/>
    <property type="evidence" value="ECO:0007669"/>
    <property type="project" value="TreeGrafter"/>
</dbReference>
<name>A0AAE0DFF2_9LECA</name>
<dbReference type="PANTHER" id="PTHR43775">
    <property type="entry name" value="FATTY ACID SYNTHASE"/>
    <property type="match status" value="1"/>
</dbReference>